<organism evidence="1 2">
    <name type="scientific">Dendrolimus kikuchii</name>
    <dbReference type="NCBI Taxonomy" id="765133"/>
    <lineage>
        <taxon>Eukaryota</taxon>
        <taxon>Metazoa</taxon>
        <taxon>Ecdysozoa</taxon>
        <taxon>Arthropoda</taxon>
        <taxon>Hexapoda</taxon>
        <taxon>Insecta</taxon>
        <taxon>Pterygota</taxon>
        <taxon>Neoptera</taxon>
        <taxon>Endopterygota</taxon>
        <taxon>Lepidoptera</taxon>
        <taxon>Glossata</taxon>
        <taxon>Ditrysia</taxon>
        <taxon>Bombycoidea</taxon>
        <taxon>Lasiocampidae</taxon>
        <taxon>Dendrolimus</taxon>
    </lineage>
</organism>
<gene>
    <name evidence="1" type="ORF">K1T71_000996</name>
</gene>
<comment type="caution">
    <text evidence="1">The sequence shown here is derived from an EMBL/GenBank/DDBJ whole genome shotgun (WGS) entry which is preliminary data.</text>
</comment>
<name>A0ACC1DGQ3_9NEOP</name>
<dbReference type="Proteomes" id="UP000824533">
    <property type="component" value="Linkage Group LG02"/>
</dbReference>
<accession>A0ACC1DGQ3</accession>
<evidence type="ECO:0000313" key="2">
    <source>
        <dbReference type="Proteomes" id="UP000824533"/>
    </source>
</evidence>
<evidence type="ECO:0000313" key="1">
    <source>
        <dbReference type="EMBL" id="KAJ0183020.1"/>
    </source>
</evidence>
<protein>
    <submittedName>
        <fullName evidence="1">Uncharacterized protein</fullName>
    </submittedName>
</protein>
<dbReference type="EMBL" id="CM034388">
    <property type="protein sequence ID" value="KAJ0183020.1"/>
    <property type="molecule type" value="Genomic_DNA"/>
</dbReference>
<sequence>MCGLSKFPQVLNNMLWKRPAEVPIGQVWSRFKGRERAGIPAHLYQIRDMDESIRKVCLDMMQEVFLRDEPLCEVLGIDKDPESITTIRQNWENIVSQNVSLACFTEVDGNPGELVGFNVILVKSIDDEEEDISQVKGEPWKKLLRTLMKAENLVNVFEYYNVDKFLTSSGLTVLPGHRGQNIGAKLFQAREPLAKALDIKASATVFTAVTSQVLAAKSGYQELAVLEYKDMLEEGIDLTKCECSCAKLMGIKFDH</sequence>
<reference evidence="1 2" key="1">
    <citation type="journal article" date="2021" name="Front. Genet.">
        <title>Chromosome-Level Genome Assembly Reveals Significant Gene Expansion in the Toll and IMD Signaling Pathways of Dendrolimus kikuchii.</title>
        <authorList>
            <person name="Zhou J."/>
            <person name="Wu P."/>
            <person name="Xiong Z."/>
            <person name="Liu N."/>
            <person name="Zhao N."/>
            <person name="Ji M."/>
            <person name="Qiu Y."/>
            <person name="Yang B."/>
        </authorList>
    </citation>
    <scope>NUCLEOTIDE SEQUENCE [LARGE SCALE GENOMIC DNA]</scope>
    <source>
        <strain evidence="1">Ann1</strain>
    </source>
</reference>
<proteinExistence type="predicted"/>
<keyword evidence="2" id="KW-1185">Reference proteome</keyword>